<protein>
    <submittedName>
        <fullName evidence="2">Phage portal protein</fullName>
    </submittedName>
</protein>
<evidence type="ECO:0000313" key="2">
    <source>
        <dbReference type="EMBL" id="MQR02333.1"/>
    </source>
</evidence>
<dbReference type="GO" id="GO:0019068">
    <property type="term" value="P:virion assembly"/>
    <property type="evidence" value="ECO:0007669"/>
    <property type="project" value="InterPro"/>
</dbReference>
<organism evidence="2 3">
    <name type="scientific">Glaciimonas soli</name>
    <dbReference type="NCBI Taxonomy" id="2590999"/>
    <lineage>
        <taxon>Bacteria</taxon>
        <taxon>Pseudomonadati</taxon>
        <taxon>Pseudomonadota</taxon>
        <taxon>Betaproteobacteria</taxon>
        <taxon>Burkholderiales</taxon>
        <taxon>Oxalobacteraceae</taxon>
        <taxon>Glaciimonas</taxon>
    </lineage>
</organism>
<dbReference type="NCBIfam" id="TIGR01539">
    <property type="entry name" value="portal_lambda"/>
    <property type="match status" value="1"/>
</dbReference>
<dbReference type="Proteomes" id="UP000451565">
    <property type="component" value="Unassembled WGS sequence"/>
</dbReference>
<feature type="region of interest" description="Disordered" evidence="1">
    <location>
        <begin position="461"/>
        <end position="491"/>
    </location>
</feature>
<evidence type="ECO:0000256" key="1">
    <source>
        <dbReference type="SAM" id="MobiDB-lite"/>
    </source>
</evidence>
<dbReference type="Pfam" id="PF05136">
    <property type="entry name" value="Phage_portal_2"/>
    <property type="match status" value="1"/>
</dbReference>
<dbReference type="OrthoDB" id="622132at2"/>
<evidence type="ECO:0000313" key="3">
    <source>
        <dbReference type="Proteomes" id="UP000451565"/>
    </source>
</evidence>
<dbReference type="InterPro" id="IPR006429">
    <property type="entry name" value="Phage_lambda_portal"/>
</dbReference>
<reference evidence="2 3" key="1">
    <citation type="submission" date="2019-10" db="EMBL/GenBank/DDBJ databases">
        <title>Glaciimonas soli sp. nov., a psychrophilic bacterium isolated from the forest soil of a high elevation mountain in Taiwan.</title>
        <authorList>
            <person name="Wang L.-T."/>
            <person name="Shieh W.Y."/>
        </authorList>
    </citation>
    <scope>NUCLEOTIDE SEQUENCE [LARGE SCALE GENOMIC DNA]</scope>
    <source>
        <strain evidence="2 3">GS1</strain>
    </source>
</reference>
<feature type="compositionally biased region" description="Basic and acidic residues" evidence="1">
    <location>
        <begin position="482"/>
        <end position="491"/>
    </location>
</feature>
<dbReference type="RefSeq" id="WP_153235962.1">
    <property type="nucleotide sequence ID" value="NZ_WINI01000009.1"/>
</dbReference>
<dbReference type="AlphaFoldDB" id="A0A843YX80"/>
<keyword evidence="3" id="KW-1185">Reference proteome</keyword>
<dbReference type="GO" id="GO:0005198">
    <property type="term" value="F:structural molecule activity"/>
    <property type="evidence" value="ECO:0007669"/>
    <property type="project" value="InterPro"/>
</dbReference>
<name>A0A843YX80_9BURK</name>
<sequence length="491" mass="55165">MARKSKHKVATTMLQPQARYDAAGNGRRMRGWMAPSTGPNRAVAGIQNIRNRSRDVTRNDWSGESSIQKWTTNLIGIGIVPRFKRIQNKQRKQELTDLWQQFVAQSDADGILNFYGQQTLAVRAWLESGEVFVRRRPRRPDMELAVPLQIQLIEAEFVPMLDADSWPGLLPGNRIRSGIELSVSGRRLAYWMYKSHPGDGAMGATIDASMLIRVPADQVKHVFEPKRPGQLRGISAMASVLARLRNIGDYDDAVLERQKLSNLFVGFISRSLPEGLDPDVDPLTGRPIEGTISSPLAGLQPGMMQELDPGENINWSNPPEAGTTYSDYMRTQHMGTAAASGIPYEIFSGDIKEVSDRTLRVLINEFRRLAEQRQWQIVIPMLCQPVIEWWAEAAVLAGKISSNEILDVIRVEHAPHGWQHIHPVQDPQGKKLEVDAGFRSRSSVIGERGDDPDHVDDERQWDMQREQALGLHASQLTAQTAKKPDDKKEQK</sequence>
<gene>
    <name evidence="2" type="ORF">GEV47_16775</name>
</gene>
<proteinExistence type="predicted"/>
<comment type="caution">
    <text evidence="2">The sequence shown here is derived from an EMBL/GenBank/DDBJ whole genome shotgun (WGS) entry which is preliminary data.</text>
</comment>
<accession>A0A843YX80</accession>
<dbReference type="EMBL" id="WINI01000009">
    <property type="protein sequence ID" value="MQR02333.1"/>
    <property type="molecule type" value="Genomic_DNA"/>
</dbReference>